<keyword evidence="2" id="KW-0472">Membrane</keyword>
<dbReference type="EMBL" id="KZ613747">
    <property type="protein sequence ID" value="PMD64871.1"/>
    <property type="molecule type" value="Genomic_DNA"/>
</dbReference>
<proteinExistence type="predicted"/>
<keyword evidence="2" id="KW-1133">Transmembrane helix</keyword>
<keyword evidence="4" id="KW-1185">Reference proteome</keyword>
<name>A0A2J6TPC0_9HELO</name>
<dbReference type="OrthoDB" id="3525515at2759"/>
<sequence length="187" mass="20319">MAPPSYQDIPLGNMSTGQPGVAQRGGGRGIEFFKPRNGFKVYNRVLLGVAVVFMAAMIALGVALGQEKALNDKLAPFYSGTTPVLGITGMDLWNSTDCTTPNGNCTALLSMTQVNSCFQLVWDVCHAKYDNHTHPIPARNASVFANNPQCTQVLFMMHCQWESTGPQNVPCAAMMPFCDDEFIPQPE</sequence>
<dbReference type="RefSeq" id="XP_024741775.1">
    <property type="nucleotide sequence ID" value="XM_024882535.1"/>
</dbReference>
<dbReference type="AlphaFoldDB" id="A0A2J6TPC0"/>
<evidence type="ECO:0000256" key="1">
    <source>
        <dbReference type="SAM" id="MobiDB-lite"/>
    </source>
</evidence>
<gene>
    <name evidence="3" type="ORF">K444DRAFT_625503</name>
</gene>
<evidence type="ECO:0000256" key="2">
    <source>
        <dbReference type="SAM" id="Phobius"/>
    </source>
</evidence>
<dbReference type="GeneID" id="36590612"/>
<accession>A0A2J6TPC0</accession>
<evidence type="ECO:0000313" key="3">
    <source>
        <dbReference type="EMBL" id="PMD64871.1"/>
    </source>
</evidence>
<protein>
    <submittedName>
        <fullName evidence="3">Uncharacterized protein</fullName>
    </submittedName>
</protein>
<feature type="transmembrane region" description="Helical" evidence="2">
    <location>
        <begin position="45"/>
        <end position="64"/>
    </location>
</feature>
<organism evidence="3 4">
    <name type="scientific">Hyaloscypha bicolor E</name>
    <dbReference type="NCBI Taxonomy" id="1095630"/>
    <lineage>
        <taxon>Eukaryota</taxon>
        <taxon>Fungi</taxon>
        <taxon>Dikarya</taxon>
        <taxon>Ascomycota</taxon>
        <taxon>Pezizomycotina</taxon>
        <taxon>Leotiomycetes</taxon>
        <taxon>Helotiales</taxon>
        <taxon>Hyaloscyphaceae</taxon>
        <taxon>Hyaloscypha</taxon>
        <taxon>Hyaloscypha bicolor</taxon>
    </lineage>
</organism>
<evidence type="ECO:0000313" key="4">
    <source>
        <dbReference type="Proteomes" id="UP000235371"/>
    </source>
</evidence>
<reference evidence="3 4" key="1">
    <citation type="submission" date="2016-04" db="EMBL/GenBank/DDBJ databases">
        <title>A degradative enzymes factory behind the ericoid mycorrhizal symbiosis.</title>
        <authorList>
            <consortium name="DOE Joint Genome Institute"/>
            <person name="Martino E."/>
            <person name="Morin E."/>
            <person name="Grelet G."/>
            <person name="Kuo A."/>
            <person name="Kohler A."/>
            <person name="Daghino S."/>
            <person name="Barry K."/>
            <person name="Choi C."/>
            <person name="Cichocki N."/>
            <person name="Clum A."/>
            <person name="Copeland A."/>
            <person name="Hainaut M."/>
            <person name="Haridas S."/>
            <person name="Labutti K."/>
            <person name="Lindquist E."/>
            <person name="Lipzen A."/>
            <person name="Khouja H.-R."/>
            <person name="Murat C."/>
            <person name="Ohm R."/>
            <person name="Olson A."/>
            <person name="Spatafora J."/>
            <person name="Veneault-Fourrey C."/>
            <person name="Henrissat B."/>
            <person name="Grigoriev I."/>
            <person name="Martin F."/>
            <person name="Perotto S."/>
        </authorList>
    </citation>
    <scope>NUCLEOTIDE SEQUENCE [LARGE SCALE GENOMIC DNA]</scope>
    <source>
        <strain evidence="3 4">E</strain>
    </source>
</reference>
<dbReference type="InParanoid" id="A0A2J6TPC0"/>
<feature type="region of interest" description="Disordered" evidence="1">
    <location>
        <begin position="1"/>
        <end position="22"/>
    </location>
</feature>
<dbReference type="Proteomes" id="UP000235371">
    <property type="component" value="Unassembled WGS sequence"/>
</dbReference>
<keyword evidence="2" id="KW-0812">Transmembrane</keyword>